<organism evidence="3">
    <name type="scientific">Rodentolepis nana</name>
    <name type="common">Dwarf tapeworm</name>
    <name type="synonym">Hymenolepis nana</name>
    <dbReference type="NCBI Taxonomy" id="102285"/>
    <lineage>
        <taxon>Eukaryota</taxon>
        <taxon>Metazoa</taxon>
        <taxon>Spiralia</taxon>
        <taxon>Lophotrochozoa</taxon>
        <taxon>Platyhelminthes</taxon>
        <taxon>Cestoda</taxon>
        <taxon>Eucestoda</taxon>
        <taxon>Cyclophyllidea</taxon>
        <taxon>Hymenolepididae</taxon>
        <taxon>Rodentolepis</taxon>
    </lineage>
</organism>
<sequence length="149" mass="16266">MFPKAYLDAAHNSPSNINQGQPGFVNSPTPEGWALSITPYELSEYLFCACAFFNYLLAFFSDRLIPTPPQLILTRPIRPDELPADFDVVASDEMPQKAILKLEDGKSSEVSKEPEPYNPGGALSTSAIIGYTKIRGCGIHSSHCLLGCQ</sequence>
<protein>
    <submittedName>
        <fullName evidence="1 3">Uncharacterized protein</fullName>
    </submittedName>
</protein>
<accession>A0A0R3T9T3</accession>
<dbReference type="EMBL" id="UZAE01002377">
    <property type="protein sequence ID" value="VDN99679.1"/>
    <property type="molecule type" value="Genomic_DNA"/>
</dbReference>
<gene>
    <name evidence="1" type="ORF">HNAJ_LOCUS3820</name>
</gene>
<dbReference type="AlphaFoldDB" id="A0A0R3T9T3"/>
<evidence type="ECO:0000313" key="2">
    <source>
        <dbReference type="Proteomes" id="UP000278807"/>
    </source>
</evidence>
<reference evidence="3" key="1">
    <citation type="submission" date="2017-02" db="UniProtKB">
        <authorList>
            <consortium name="WormBaseParasite"/>
        </authorList>
    </citation>
    <scope>IDENTIFICATION</scope>
</reference>
<evidence type="ECO:0000313" key="3">
    <source>
        <dbReference type="WBParaSite" id="HNAJ_0000382201-mRNA-1"/>
    </source>
</evidence>
<dbReference type="Proteomes" id="UP000278807">
    <property type="component" value="Unassembled WGS sequence"/>
</dbReference>
<reference evidence="1 2" key="2">
    <citation type="submission" date="2018-11" db="EMBL/GenBank/DDBJ databases">
        <authorList>
            <consortium name="Pathogen Informatics"/>
        </authorList>
    </citation>
    <scope>NUCLEOTIDE SEQUENCE [LARGE SCALE GENOMIC DNA]</scope>
</reference>
<name>A0A0R3T9T3_RODNA</name>
<proteinExistence type="predicted"/>
<keyword evidence="2" id="KW-1185">Reference proteome</keyword>
<evidence type="ECO:0000313" key="1">
    <source>
        <dbReference type="EMBL" id="VDN99679.1"/>
    </source>
</evidence>
<dbReference type="WBParaSite" id="HNAJ_0000382201-mRNA-1">
    <property type="protein sequence ID" value="HNAJ_0000382201-mRNA-1"/>
    <property type="gene ID" value="HNAJ_0000382201"/>
</dbReference>